<dbReference type="Proteomes" id="UP000179621">
    <property type="component" value="Unassembled WGS sequence"/>
</dbReference>
<dbReference type="Pfam" id="PF14518">
    <property type="entry name" value="Haem_oxygenas_2"/>
    <property type="match status" value="1"/>
</dbReference>
<proteinExistence type="predicted"/>
<dbReference type="PANTHER" id="PTHR40279:SF3">
    <property type="entry name" value="4-AMINOBENZOATE SYNTHASE"/>
    <property type="match status" value="1"/>
</dbReference>
<evidence type="ECO:0000313" key="2">
    <source>
        <dbReference type="EMBL" id="OHU10239.1"/>
    </source>
</evidence>
<gene>
    <name evidence="2" type="ORF">BKG73_10075</name>
</gene>
<evidence type="ECO:0000256" key="1">
    <source>
        <dbReference type="ARBA" id="ARBA00023002"/>
    </source>
</evidence>
<dbReference type="EMBL" id="MLIH01000011">
    <property type="protein sequence ID" value="OHU10239.1"/>
    <property type="molecule type" value="Genomic_DNA"/>
</dbReference>
<dbReference type="InterPro" id="IPR039068">
    <property type="entry name" value="PqqC-like"/>
</dbReference>
<dbReference type="PANTHER" id="PTHR40279">
    <property type="entry name" value="PQQC-LIKE PROTEIN"/>
    <property type="match status" value="1"/>
</dbReference>
<sequence>MNRMLTAVEPRLPQPRGPLSTVVIDLLAEQPPASHADDIEDLLAAADPYGLDLQLALYVCYELHYRGFAGVDAQWEWDAGLLRLRRRMEQDMLTRLEHDAGQDSHEYGIAAELDALIWGREDDSNLSAYLSDHASWEQMQEYFAHRSLYHLKEADPQAWLIPRLCGQVKASFMAIEFDEFGGGHGNRLHQQLFADLLEAAGINPAYLGYLDRAAAESLAAVNVMSLFGLHRALRGAAVGHFAATEITSPPGSRQMVRGLQRLSAPSECIDFYQEHVEADAVHEEVVRSDVVTGLVETDPGVSGQIVFGMRVFRLMEHRLADHLMSSWALGRTSLSRALN</sequence>
<dbReference type="SMART" id="SM01236">
    <property type="entry name" value="Haem_oxygenase_2"/>
    <property type="match status" value="1"/>
</dbReference>
<organism evidence="2 3">
    <name type="scientific">Mycobacteroides saopaulense</name>
    <dbReference type="NCBI Taxonomy" id="1578165"/>
    <lineage>
        <taxon>Bacteria</taxon>
        <taxon>Bacillati</taxon>
        <taxon>Actinomycetota</taxon>
        <taxon>Actinomycetes</taxon>
        <taxon>Mycobacteriales</taxon>
        <taxon>Mycobacteriaceae</taxon>
        <taxon>Mycobacteroides</taxon>
    </lineage>
</organism>
<keyword evidence="3" id="KW-1185">Reference proteome</keyword>
<evidence type="ECO:0008006" key="4">
    <source>
        <dbReference type="Google" id="ProtNLM"/>
    </source>
</evidence>
<name>A0ABX3C163_9MYCO</name>
<evidence type="ECO:0000313" key="3">
    <source>
        <dbReference type="Proteomes" id="UP000179621"/>
    </source>
</evidence>
<accession>A0ABX3C163</accession>
<dbReference type="RefSeq" id="WP_070912610.1">
    <property type="nucleotide sequence ID" value="NZ_MLIC01000006.1"/>
</dbReference>
<reference evidence="2 3" key="1">
    <citation type="submission" date="2016-10" db="EMBL/GenBank/DDBJ databases">
        <title>Evaluation of Human, Animal and Environmental Mycobacterium chelonae Isolates by Core Genome Phylogenomic Analysis, Targeted Gene Comparison, and Anti-microbial Susceptibility Patterns: A Tale of Mistaken Identities.</title>
        <authorList>
            <person name="Fogelson S.B."/>
            <person name="Camus A.C."/>
            <person name="Lorenz W."/>
            <person name="Vasireddy R."/>
            <person name="Vasireddy S."/>
            <person name="Smith T."/>
            <person name="Brown-Elliott B.A."/>
            <person name="Wallace R.J.Jr."/>
            <person name="Hasan N.A."/>
            <person name="Reischl U."/>
            <person name="Sanchez S."/>
        </authorList>
    </citation>
    <scope>NUCLEOTIDE SEQUENCE [LARGE SCALE GENOMIC DNA]</scope>
    <source>
        <strain evidence="2 3">8528</strain>
    </source>
</reference>
<dbReference type="InterPro" id="IPR016084">
    <property type="entry name" value="Haem_Oase-like_multi-hlx"/>
</dbReference>
<keyword evidence="1" id="KW-0560">Oxidoreductase</keyword>
<protein>
    <recommendedName>
        <fullName evidence="4">Iron-containing redox enzyme family protein</fullName>
    </recommendedName>
</protein>
<dbReference type="Gene3D" id="1.20.910.10">
    <property type="entry name" value="Heme oxygenase-like"/>
    <property type="match status" value="1"/>
</dbReference>
<comment type="caution">
    <text evidence="2">The sequence shown here is derived from an EMBL/GenBank/DDBJ whole genome shotgun (WGS) entry which is preliminary data.</text>
</comment>
<dbReference type="SUPFAM" id="SSF48613">
    <property type="entry name" value="Heme oxygenase-like"/>
    <property type="match status" value="1"/>
</dbReference>